<accession>A0A0A9BWP5</accession>
<protein>
    <submittedName>
        <fullName evidence="1">Uncharacterized protein</fullName>
    </submittedName>
</protein>
<name>A0A0A9BWP5_ARUDO</name>
<dbReference type="AlphaFoldDB" id="A0A0A9BWP5"/>
<evidence type="ECO:0000313" key="1">
    <source>
        <dbReference type="EMBL" id="JAD66603.1"/>
    </source>
</evidence>
<dbReference type="EMBL" id="GBRH01231292">
    <property type="protein sequence ID" value="JAD66603.1"/>
    <property type="molecule type" value="Transcribed_RNA"/>
</dbReference>
<organism evidence="1">
    <name type="scientific">Arundo donax</name>
    <name type="common">Giant reed</name>
    <name type="synonym">Donax arundinaceus</name>
    <dbReference type="NCBI Taxonomy" id="35708"/>
    <lineage>
        <taxon>Eukaryota</taxon>
        <taxon>Viridiplantae</taxon>
        <taxon>Streptophyta</taxon>
        <taxon>Embryophyta</taxon>
        <taxon>Tracheophyta</taxon>
        <taxon>Spermatophyta</taxon>
        <taxon>Magnoliopsida</taxon>
        <taxon>Liliopsida</taxon>
        <taxon>Poales</taxon>
        <taxon>Poaceae</taxon>
        <taxon>PACMAD clade</taxon>
        <taxon>Arundinoideae</taxon>
        <taxon>Arundineae</taxon>
        <taxon>Arundo</taxon>
    </lineage>
</organism>
<reference evidence="1" key="1">
    <citation type="submission" date="2014-09" db="EMBL/GenBank/DDBJ databases">
        <authorList>
            <person name="Magalhaes I.L.F."/>
            <person name="Oliveira U."/>
            <person name="Santos F.R."/>
            <person name="Vidigal T.H.D.A."/>
            <person name="Brescovit A.D."/>
            <person name="Santos A.J."/>
        </authorList>
    </citation>
    <scope>NUCLEOTIDE SEQUENCE</scope>
    <source>
        <tissue evidence="1">Shoot tissue taken approximately 20 cm above the soil surface</tissue>
    </source>
</reference>
<proteinExistence type="predicted"/>
<sequence length="33" mass="3951">MESRIGGLEFDSSREFIVLLLRMLDFRAVPWCY</sequence>
<reference evidence="1" key="2">
    <citation type="journal article" date="2015" name="Data Brief">
        <title>Shoot transcriptome of the giant reed, Arundo donax.</title>
        <authorList>
            <person name="Barrero R.A."/>
            <person name="Guerrero F.D."/>
            <person name="Moolhuijzen P."/>
            <person name="Goolsby J.A."/>
            <person name="Tidwell J."/>
            <person name="Bellgard S.E."/>
            <person name="Bellgard M.I."/>
        </authorList>
    </citation>
    <scope>NUCLEOTIDE SEQUENCE</scope>
    <source>
        <tissue evidence="1">Shoot tissue taken approximately 20 cm above the soil surface</tissue>
    </source>
</reference>